<comment type="caution">
    <text evidence="1">The sequence shown here is derived from an EMBL/GenBank/DDBJ whole genome shotgun (WGS) entry which is preliminary data.</text>
</comment>
<accession>A0A0F9TXG9</accession>
<dbReference type="AlphaFoldDB" id="A0A0F9TXG9"/>
<sequence>MKPESLDDFLAWRPPHITELIGSGLLIPQGKIILFGPYKSWKSMTAIDLAFKLSSGKPWLGFKTTLSTVLIVQLEIPKAAYQKRVIKYCFGNKLSPLGNLFLVTTRNLKLDKAWGAALLKQWIAETQAQVVIIDPIFKIMSGRLTDEYDVRQFTDRVDEIIEELRVSFVLIHHEGKDWIIEGERYDRGADAAFGSAVFGWWCDSSIELRTISEGSNIVDISFPLLRLAEDSIKPIRVEINRSNLVFTNKGGEQ</sequence>
<dbReference type="EMBL" id="LAZR01000956">
    <property type="protein sequence ID" value="KKN53796.1"/>
    <property type="molecule type" value="Genomic_DNA"/>
</dbReference>
<dbReference type="SUPFAM" id="SSF52540">
    <property type="entry name" value="P-loop containing nucleoside triphosphate hydrolases"/>
    <property type="match status" value="1"/>
</dbReference>
<evidence type="ECO:0008006" key="2">
    <source>
        <dbReference type="Google" id="ProtNLM"/>
    </source>
</evidence>
<dbReference type="InterPro" id="IPR027417">
    <property type="entry name" value="P-loop_NTPase"/>
</dbReference>
<dbReference type="Gene3D" id="3.40.50.300">
    <property type="entry name" value="P-loop containing nucleotide triphosphate hydrolases"/>
    <property type="match status" value="1"/>
</dbReference>
<dbReference type="Pfam" id="PF13481">
    <property type="entry name" value="AAA_25"/>
    <property type="match status" value="1"/>
</dbReference>
<name>A0A0F9TXG9_9ZZZZ</name>
<proteinExistence type="predicted"/>
<protein>
    <recommendedName>
        <fullName evidence="2">SF4 helicase domain-containing protein</fullName>
    </recommendedName>
</protein>
<organism evidence="1">
    <name type="scientific">marine sediment metagenome</name>
    <dbReference type="NCBI Taxonomy" id="412755"/>
    <lineage>
        <taxon>unclassified sequences</taxon>
        <taxon>metagenomes</taxon>
        <taxon>ecological metagenomes</taxon>
    </lineage>
</organism>
<reference evidence="1" key="1">
    <citation type="journal article" date="2015" name="Nature">
        <title>Complex archaea that bridge the gap between prokaryotes and eukaryotes.</title>
        <authorList>
            <person name="Spang A."/>
            <person name="Saw J.H."/>
            <person name="Jorgensen S.L."/>
            <person name="Zaremba-Niedzwiedzka K."/>
            <person name="Martijn J."/>
            <person name="Lind A.E."/>
            <person name="van Eijk R."/>
            <person name="Schleper C."/>
            <person name="Guy L."/>
            <person name="Ettema T.J."/>
        </authorList>
    </citation>
    <scope>NUCLEOTIDE SEQUENCE</scope>
</reference>
<evidence type="ECO:0000313" key="1">
    <source>
        <dbReference type="EMBL" id="KKN53796.1"/>
    </source>
</evidence>
<gene>
    <name evidence="1" type="ORF">LCGC14_0598890</name>
</gene>